<dbReference type="PANTHER" id="PTHR22642:SF2">
    <property type="entry name" value="PROTEIN LONG AFTER FAR-RED 3"/>
    <property type="match status" value="1"/>
</dbReference>
<dbReference type="AlphaFoldDB" id="A0A382QFS7"/>
<dbReference type="EMBL" id="UINC01114170">
    <property type="protein sequence ID" value="SVC84296.1"/>
    <property type="molecule type" value="Genomic_DNA"/>
</dbReference>
<gene>
    <name evidence="2" type="ORF">METZ01_LOCUS337150</name>
</gene>
<feature type="non-terminal residue" evidence="2">
    <location>
        <position position="312"/>
    </location>
</feature>
<evidence type="ECO:0000313" key="2">
    <source>
        <dbReference type="EMBL" id="SVC84296.1"/>
    </source>
</evidence>
<dbReference type="InterPro" id="IPR032466">
    <property type="entry name" value="Metal_Hydrolase"/>
</dbReference>
<dbReference type="PANTHER" id="PTHR22642">
    <property type="entry name" value="IMIDAZOLONEPROPIONASE"/>
    <property type="match status" value="1"/>
</dbReference>
<dbReference type="InterPro" id="IPR006311">
    <property type="entry name" value="TAT_signal"/>
</dbReference>
<protein>
    <recommendedName>
        <fullName evidence="1">Amidohydrolase 3 domain-containing protein</fullName>
    </recommendedName>
</protein>
<dbReference type="Gene3D" id="3.10.310.70">
    <property type="match status" value="1"/>
</dbReference>
<dbReference type="InterPro" id="IPR013108">
    <property type="entry name" value="Amidohydro_3"/>
</dbReference>
<name>A0A382QFS7_9ZZZZ</name>
<dbReference type="SUPFAM" id="SSF51556">
    <property type="entry name" value="Metallo-dependent hydrolases"/>
    <property type="match status" value="1"/>
</dbReference>
<dbReference type="Gene3D" id="2.30.40.10">
    <property type="entry name" value="Urease, subunit C, domain 1"/>
    <property type="match status" value="1"/>
</dbReference>
<reference evidence="2" key="1">
    <citation type="submission" date="2018-05" db="EMBL/GenBank/DDBJ databases">
        <authorList>
            <person name="Lanie J.A."/>
            <person name="Ng W.-L."/>
            <person name="Kazmierczak K.M."/>
            <person name="Andrzejewski T.M."/>
            <person name="Davidsen T.M."/>
            <person name="Wayne K.J."/>
            <person name="Tettelin H."/>
            <person name="Glass J.I."/>
            <person name="Rusch D."/>
            <person name="Podicherti R."/>
            <person name="Tsui H.-C.T."/>
            <person name="Winkler M.E."/>
        </authorList>
    </citation>
    <scope>NUCLEOTIDE SEQUENCE</scope>
</reference>
<dbReference type="InterPro" id="IPR011059">
    <property type="entry name" value="Metal-dep_hydrolase_composite"/>
</dbReference>
<dbReference type="GO" id="GO:0016810">
    <property type="term" value="F:hydrolase activity, acting on carbon-nitrogen (but not peptide) bonds"/>
    <property type="evidence" value="ECO:0007669"/>
    <property type="project" value="InterPro"/>
</dbReference>
<sequence length="312" mass="33878">MLSVSRRDFIKSGAGLAAVLGVQGTTLAQETSTGAAADLAVINGRVYTVDEAIPRAEAFVVKNGRFIAVGSTADIRNIITSETQVIDAEGMTVTPGFIDAHCHASGVRELLGVDLDVRTIAEIKQKLAAKGANTKPDYWVSGFKYDDTKVVDEATGRYRRINRWDLDEAVTDRPVRVTHRGGHLSWYNSKALEMAGLTKDTPEPFGGRYEKDENGELTGLVEENHDAFSGIGKHSEETRADRQAGIKHISEKMTSSGLTSVHHAGGGTDMLIALQDAYGAGEMRYRMYFFPRGQNIFNALKTAGIYTGFGDE</sequence>
<organism evidence="2">
    <name type="scientific">marine metagenome</name>
    <dbReference type="NCBI Taxonomy" id="408172"/>
    <lineage>
        <taxon>unclassified sequences</taxon>
        <taxon>metagenomes</taxon>
        <taxon>ecological metagenomes</taxon>
    </lineage>
</organism>
<accession>A0A382QFS7</accession>
<feature type="domain" description="Amidohydrolase 3" evidence="1">
    <location>
        <begin position="84"/>
        <end position="281"/>
    </location>
</feature>
<dbReference type="Gene3D" id="3.20.20.140">
    <property type="entry name" value="Metal-dependent hydrolases"/>
    <property type="match status" value="1"/>
</dbReference>
<proteinExistence type="predicted"/>
<dbReference type="PROSITE" id="PS51318">
    <property type="entry name" value="TAT"/>
    <property type="match status" value="1"/>
</dbReference>
<dbReference type="Pfam" id="PF07969">
    <property type="entry name" value="Amidohydro_3"/>
    <property type="match status" value="1"/>
</dbReference>
<dbReference type="SUPFAM" id="SSF51338">
    <property type="entry name" value="Composite domain of metallo-dependent hydrolases"/>
    <property type="match status" value="1"/>
</dbReference>
<evidence type="ECO:0000259" key="1">
    <source>
        <dbReference type="Pfam" id="PF07969"/>
    </source>
</evidence>